<dbReference type="STRING" id="4955.A0A1G4MCL7"/>
<protein>
    <submittedName>
        <fullName evidence="10">LAFE_0E03642g1_1</fullName>
    </submittedName>
</protein>
<comment type="similarity">
    <text evidence="7">Belongs to the fluoride channel Fluc/FEX (TC 1.A.43) family.</text>
</comment>
<evidence type="ECO:0000256" key="1">
    <source>
        <dbReference type="ARBA" id="ARBA00002598"/>
    </source>
</evidence>
<proteinExistence type="inferred from homology"/>
<dbReference type="Pfam" id="PF02537">
    <property type="entry name" value="CRCB"/>
    <property type="match status" value="2"/>
</dbReference>
<evidence type="ECO:0000256" key="9">
    <source>
        <dbReference type="SAM" id="Phobius"/>
    </source>
</evidence>
<dbReference type="OMA" id="ADGYCGC"/>
<feature type="transmembrane region" description="Helical" evidence="9">
    <location>
        <begin position="293"/>
        <end position="312"/>
    </location>
</feature>
<gene>
    <name evidence="10" type="ORF">LAFE_0E03642G</name>
</gene>
<dbReference type="AlphaFoldDB" id="A0A1G4MCL7"/>
<evidence type="ECO:0000256" key="4">
    <source>
        <dbReference type="ARBA" id="ARBA00022692"/>
    </source>
</evidence>
<evidence type="ECO:0000256" key="7">
    <source>
        <dbReference type="ARBA" id="ARBA00035120"/>
    </source>
</evidence>
<dbReference type="GO" id="GO:1903425">
    <property type="term" value="F:fluoride transmembrane transporter activity"/>
    <property type="evidence" value="ECO:0007669"/>
    <property type="project" value="TreeGrafter"/>
</dbReference>
<feature type="transmembrane region" description="Helical" evidence="9">
    <location>
        <begin position="247"/>
        <end position="273"/>
    </location>
</feature>
<dbReference type="EMBL" id="LT598488">
    <property type="protein sequence ID" value="SCW01619.1"/>
    <property type="molecule type" value="Genomic_DNA"/>
</dbReference>
<feature type="transmembrane region" description="Helical" evidence="9">
    <location>
        <begin position="224"/>
        <end position="241"/>
    </location>
</feature>
<name>A0A1G4MCL7_LACFM</name>
<reference evidence="11" key="1">
    <citation type="submission" date="2016-03" db="EMBL/GenBank/DDBJ databases">
        <authorList>
            <person name="Devillers H."/>
        </authorList>
    </citation>
    <scope>NUCLEOTIDE SEQUENCE [LARGE SCALE GENOMIC DNA]</scope>
</reference>
<evidence type="ECO:0000256" key="8">
    <source>
        <dbReference type="ARBA" id="ARBA00035585"/>
    </source>
</evidence>
<dbReference type="GO" id="GO:0005886">
    <property type="term" value="C:plasma membrane"/>
    <property type="evidence" value="ECO:0007669"/>
    <property type="project" value="UniProtKB-SubCell"/>
</dbReference>
<dbReference type="OrthoDB" id="409792at2759"/>
<dbReference type="InterPro" id="IPR003691">
    <property type="entry name" value="FluC"/>
</dbReference>
<feature type="transmembrane region" description="Helical" evidence="9">
    <location>
        <begin position="139"/>
        <end position="164"/>
    </location>
</feature>
<keyword evidence="3" id="KW-1003">Cell membrane</keyword>
<evidence type="ECO:0000256" key="2">
    <source>
        <dbReference type="ARBA" id="ARBA00004651"/>
    </source>
</evidence>
<feature type="transmembrane region" description="Helical" evidence="9">
    <location>
        <begin position="324"/>
        <end position="347"/>
    </location>
</feature>
<feature type="transmembrane region" description="Helical" evidence="9">
    <location>
        <begin position="197"/>
        <end position="217"/>
    </location>
</feature>
<evidence type="ECO:0000313" key="10">
    <source>
        <dbReference type="EMBL" id="SCW01619.1"/>
    </source>
</evidence>
<evidence type="ECO:0000256" key="5">
    <source>
        <dbReference type="ARBA" id="ARBA00022989"/>
    </source>
</evidence>
<comment type="catalytic activity">
    <reaction evidence="8">
        <text>fluoride(in) = fluoride(out)</text>
        <dbReference type="Rhea" id="RHEA:76159"/>
        <dbReference type="ChEBI" id="CHEBI:17051"/>
    </reaction>
    <physiologicalReaction direction="left-to-right" evidence="8">
        <dbReference type="Rhea" id="RHEA:76160"/>
    </physiologicalReaction>
</comment>
<accession>A0A1G4MCL7</accession>
<dbReference type="PANTHER" id="PTHR28259:SF1">
    <property type="entry name" value="FLUORIDE EXPORT PROTEIN 1-RELATED"/>
    <property type="match status" value="1"/>
</dbReference>
<evidence type="ECO:0000313" key="11">
    <source>
        <dbReference type="Proteomes" id="UP000190831"/>
    </source>
</evidence>
<organism evidence="10 11">
    <name type="scientific">Lachancea fermentati</name>
    <name type="common">Zygosaccharomyces fermentati</name>
    <dbReference type="NCBI Taxonomy" id="4955"/>
    <lineage>
        <taxon>Eukaryota</taxon>
        <taxon>Fungi</taxon>
        <taxon>Dikarya</taxon>
        <taxon>Ascomycota</taxon>
        <taxon>Saccharomycotina</taxon>
        <taxon>Saccharomycetes</taxon>
        <taxon>Saccharomycetales</taxon>
        <taxon>Saccharomycetaceae</taxon>
        <taxon>Lachancea</taxon>
    </lineage>
</organism>
<comment type="subcellular location">
    <subcellularLocation>
        <location evidence="2">Cell membrane</location>
        <topology evidence="2">Multi-pass membrane protein</topology>
    </subcellularLocation>
</comment>
<comment type="function">
    <text evidence="1">Fluoride channel required for the rapid expulsion of cytoplasmic fluoride.</text>
</comment>
<keyword evidence="11" id="KW-1185">Reference proteome</keyword>
<dbReference type="Proteomes" id="UP000190831">
    <property type="component" value="Chromosome E"/>
</dbReference>
<keyword evidence="5 9" id="KW-1133">Transmembrane helix</keyword>
<evidence type="ECO:0000256" key="3">
    <source>
        <dbReference type="ARBA" id="ARBA00022475"/>
    </source>
</evidence>
<evidence type="ECO:0000256" key="6">
    <source>
        <dbReference type="ARBA" id="ARBA00023136"/>
    </source>
</evidence>
<keyword evidence="6 9" id="KW-0472">Membrane</keyword>
<sequence length="356" mass="38943">MNRDNIEKVRDGLYHAGNTLIFLPPDPWPEEIRKALIIITFSILGTYTRLGLTDLTNYAGSYVQGPNVLWPNFTACFCMGLVQGLNKYKVIPSSLFGGLTTGYAGTASSFSSLMMELFNHSTAQNSANISMDIKFPNQAYGILEFLSVLTVELGVSICGLVLGYHVARELGKYMEEEKGMPSELSINLSSFLDGVEAAAIALALPFVIVQVVLAAVYSNFSRSWTLSAVFGIFGTLARYYISRWYNIIYPHFPLGTFIVNVGASMLLAVFELLIRGKLADGTMIIKSVNTSRVVGALGTGLCGAMSTISTFVNEGYQLPLKPVSLYYFVSIFISYSLFIVILGSYTWTRGLANPIS</sequence>
<keyword evidence="4 9" id="KW-0812">Transmembrane</keyword>
<dbReference type="PANTHER" id="PTHR28259">
    <property type="entry name" value="FLUORIDE EXPORT PROTEIN 1-RELATED"/>
    <property type="match status" value="1"/>
</dbReference>